<dbReference type="Ensembl" id="ENSNNAT00000008242.1">
    <property type="protein sequence ID" value="ENSNNAP00000007856.1"/>
    <property type="gene ID" value="ENSNNAG00000005295.1"/>
</dbReference>
<keyword evidence="4" id="KW-0862">Zinc</keyword>
<name>A0A8C6VM34_NAJNA</name>
<organism evidence="6 7">
    <name type="scientific">Naja naja</name>
    <name type="common">Indian cobra</name>
    <dbReference type="NCBI Taxonomy" id="35670"/>
    <lineage>
        <taxon>Eukaryota</taxon>
        <taxon>Metazoa</taxon>
        <taxon>Chordata</taxon>
        <taxon>Craniata</taxon>
        <taxon>Vertebrata</taxon>
        <taxon>Euteleostomi</taxon>
        <taxon>Lepidosauria</taxon>
        <taxon>Squamata</taxon>
        <taxon>Bifurcata</taxon>
        <taxon>Unidentata</taxon>
        <taxon>Episquamata</taxon>
        <taxon>Toxicofera</taxon>
        <taxon>Serpentes</taxon>
        <taxon>Colubroidea</taxon>
        <taxon>Elapidae</taxon>
        <taxon>Elapinae</taxon>
        <taxon>Naja</taxon>
    </lineage>
</organism>
<feature type="domain" description="TRASH" evidence="5">
    <location>
        <begin position="42"/>
        <end position="78"/>
    </location>
</feature>
<evidence type="ECO:0000256" key="2">
    <source>
        <dbReference type="ARBA" id="ARBA00022737"/>
    </source>
</evidence>
<keyword evidence="2" id="KW-0677">Repeat</keyword>
<reference evidence="6" key="2">
    <citation type="submission" date="2025-09" db="UniProtKB">
        <authorList>
            <consortium name="Ensembl"/>
        </authorList>
    </citation>
    <scope>IDENTIFICATION</scope>
</reference>
<dbReference type="PANTHER" id="PTHR45736:SF6">
    <property type="entry name" value="ZINC FINGER MYM-TYPE PROTEIN 2"/>
    <property type="match status" value="1"/>
</dbReference>
<keyword evidence="7" id="KW-1185">Reference proteome</keyword>
<reference evidence="6" key="1">
    <citation type="submission" date="2025-08" db="UniProtKB">
        <authorList>
            <consortium name="Ensembl"/>
        </authorList>
    </citation>
    <scope>IDENTIFICATION</scope>
</reference>
<sequence length="219" mass="25608">MVDGEPKRFCCQSCVSEYKQTLNVPSSTNGQFVAPSDIQLKCNYCKNTFCSKPEVLEWENKVYQFCSRICSDDYKKLHCIVTYCEYCQEEKTLHETVKFSGIKRPFCSEGCKLLYKQDFARRLGLRCVTCNYCSQLCKKGASKELDGVVRDFCSEECCRKFQDWYYKVLKLFLYYYFSVFAPKKYKLFPFIHSGIPLHFTPPHPTPLLISILLLEAVLF</sequence>
<feature type="domain" description="TRASH" evidence="5">
    <location>
        <begin position="84"/>
        <end position="119"/>
    </location>
</feature>
<dbReference type="GeneTree" id="ENSGT00940000157028"/>
<dbReference type="InterPro" id="IPR010507">
    <property type="entry name" value="Znf_MYM"/>
</dbReference>
<evidence type="ECO:0000256" key="3">
    <source>
        <dbReference type="ARBA" id="ARBA00022771"/>
    </source>
</evidence>
<feature type="domain" description="TRASH" evidence="5">
    <location>
        <begin position="130"/>
        <end position="165"/>
    </location>
</feature>
<dbReference type="AlphaFoldDB" id="A0A8C6VM34"/>
<dbReference type="Pfam" id="PF06467">
    <property type="entry name" value="zf-FCS"/>
    <property type="match status" value="3"/>
</dbReference>
<dbReference type="InterPro" id="IPR051284">
    <property type="entry name" value="ZnF_MYMT-QRICH1"/>
</dbReference>
<dbReference type="Proteomes" id="UP000694559">
    <property type="component" value="Unplaced"/>
</dbReference>
<keyword evidence="3" id="KW-0863">Zinc-finger</keyword>
<dbReference type="InterPro" id="IPR011017">
    <property type="entry name" value="TRASH_dom"/>
</dbReference>
<proteinExistence type="predicted"/>
<dbReference type="GO" id="GO:0008270">
    <property type="term" value="F:zinc ion binding"/>
    <property type="evidence" value="ECO:0007669"/>
    <property type="project" value="UniProtKB-KW"/>
</dbReference>
<evidence type="ECO:0000259" key="5">
    <source>
        <dbReference type="SMART" id="SM00746"/>
    </source>
</evidence>
<keyword evidence="1" id="KW-0479">Metal-binding</keyword>
<evidence type="ECO:0000256" key="1">
    <source>
        <dbReference type="ARBA" id="ARBA00022723"/>
    </source>
</evidence>
<accession>A0A8C6VM34</accession>
<protein>
    <recommendedName>
        <fullName evidence="5">TRASH domain-containing protein</fullName>
    </recommendedName>
</protein>
<evidence type="ECO:0000313" key="7">
    <source>
        <dbReference type="Proteomes" id="UP000694559"/>
    </source>
</evidence>
<evidence type="ECO:0000256" key="4">
    <source>
        <dbReference type="ARBA" id="ARBA00022833"/>
    </source>
</evidence>
<evidence type="ECO:0000313" key="6">
    <source>
        <dbReference type="Ensembl" id="ENSNNAP00000007856.1"/>
    </source>
</evidence>
<dbReference type="SMART" id="SM00746">
    <property type="entry name" value="TRASH"/>
    <property type="match status" value="3"/>
</dbReference>
<dbReference type="PANTHER" id="PTHR45736">
    <property type="entry name" value="ZINC FINGER MYM-TYPE PROTEIN"/>
    <property type="match status" value="1"/>
</dbReference>